<proteinExistence type="predicted"/>
<protein>
    <recommendedName>
        <fullName evidence="2">Bacteriophage VT1-Sakai, H0018</fullName>
    </recommendedName>
</protein>
<organism evidence="1">
    <name type="scientific">uncultured Caudovirales phage</name>
    <dbReference type="NCBI Taxonomy" id="2100421"/>
    <lineage>
        <taxon>Viruses</taxon>
        <taxon>Duplodnaviria</taxon>
        <taxon>Heunggongvirae</taxon>
        <taxon>Uroviricota</taxon>
        <taxon>Caudoviricetes</taxon>
        <taxon>Peduoviridae</taxon>
        <taxon>Maltschvirus</taxon>
        <taxon>Maltschvirus maltsch</taxon>
    </lineage>
</organism>
<gene>
    <name evidence="1" type="ORF">UFOVP711_4</name>
</gene>
<sequence>MAYEIANSAVKITLVAGEDLSAKQYYFVKINTSGQAMLCSGATDKPIGVLQNDPASGEEAVVTVVGGSKVVASASIDEGVLIGTASTGKADAKVPGTDTTEYVAGTVILASGADGEILTALINCANVHRAS</sequence>
<accession>A0A6J5NGR4</accession>
<reference evidence="1" key="1">
    <citation type="submission" date="2020-04" db="EMBL/GenBank/DDBJ databases">
        <authorList>
            <person name="Chiriac C."/>
            <person name="Salcher M."/>
            <person name="Ghai R."/>
            <person name="Kavagutti S V."/>
        </authorList>
    </citation>
    <scope>NUCLEOTIDE SEQUENCE</scope>
</reference>
<evidence type="ECO:0000313" key="1">
    <source>
        <dbReference type="EMBL" id="CAB4158439.1"/>
    </source>
</evidence>
<evidence type="ECO:0008006" key="2">
    <source>
        <dbReference type="Google" id="ProtNLM"/>
    </source>
</evidence>
<name>A0A6J5NGR4_9CAUD</name>
<dbReference type="EMBL" id="LR796677">
    <property type="protein sequence ID" value="CAB4158439.1"/>
    <property type="molecule type" value="Genomic_DNA"/>
</dbReference>